<dbReference type="PANTHER" id="PTHR33265">
    <property type="entry name" value="AVR9/CF-9 RAPIDLY ELICITED PROTEIN-RELATED"/>
    <property type="match status" value="1"/>
</dbReference>
<organism evidence="1 2">
    <name type="scientific">Gossypium tomentosum</name>
    <name type="common">Hawaiian cotton</name>
    <name type="synonym">Gossypium sandvicense</name>
    <dbReference type="NCBI Taxonomy" id="34277"/>
    <lineage>
        <taxon>Eukaryota</taxon>
        <taxon>Viridiplantae</taxon>
        <taxon>Streptophyta</taxon>
        <taxon>Embryophyta</taxon>
        <taxon>Tracheophyta</taxon>
        <taxon>Spermatophyta</taxon>
        <taxon>Magnoliopsida</taxon>
        <taxon>eudicotyledons</taxon>
        <taxon>Gunneridae</taxon>
        <taxon>Pentapetalae</taxon>
        <taxon>rosids</taxon>
        <taxon>malvids</taxon>
        <taxon>Malvales</taxon>
        <taxon>Malvaceae</taxon>
        <taxon>Malvoideae</taxon>
        <taxon>Gossypium</taxon>
    </lineage>
</organism>
<gene>
    <name evidence="1" type="ORF">ES332_D07G014500v1</name>
</gene>
<protein>
    <submittedName>
        <fullName evidence="1">Uncharacterized protein</fullName>
    </submittedName>
</protein>
<dbReference type="Pfam" id="PF05553">
    <property type="entry name" value="DUF761"/>
    <property type="match status" value="1"/>
</dbReference>
<proteinExistence type="predicted"/>
<dbReference type="EMBL" id="CM017629">
    <property type="protein sequence ID" value="TYH60944.1"/>
    <property type="molecule type" value="Genomic_DNA"/>
</dbReference>
<dbReference type="InterPro" id="IPR008480">
    <property type="entry name" value="DUF761_pln"/>
</dbReference>
<name>A0A5D2K1Y7_GOSTO</name>
<evidence type="ECO:0000313" key="2">
    <source>
        <dbReference type="Proteomes" id="UP000322667"/>
    </source>
</evidence>
<keyword evidence="2" id="KW-1185">Reference proteome</keyword>
<sequence>MRVYISLHLLHPLRPNNNNNNNKKIPSFPFISLKNHPPKNLFLSATMESFSKMEMEASPPVVEKKLWNIVRIVFLMLKTGISKSKIMLDLHFMVKKGKYNAGKVIKNLIFHRKVHDHLSSLSCRSNDAHLSFVSPREYEFSCSNSPATAAFFYHKRGGKNHHHGYQFGKSSKYRYDDVTTVAAVQKVLEMLNNEAVEAAVSPLVLPGFGGKSPFVRQLRVTDSPFPLKDEGGGDSQVDMAAEEFINRFYKDLKLQKRMSAF</sequence>
<accession>A0A5D2K1Y7</accession>
<reference evidence="1 2" key="1">
    <citation type="submission" date="2019-07" db="EMBL/GenBank/DDBJ databases">
        <title>WGS assembly of Gossypium tomentosum.</title>
        <authorList>
            <person name="Chen Z.J."/>
            <person name="Sreedasyam A."/>
            <person name="Ando A."/>
            <person name="Song Q."/>
            <person name="De L."/>
            <person name="Hulse-Kemp A."/>
            <person name="Ding M."/>
            <person name="Ye W."/>
            <person name="Kirkbride R."/>
            <person name="Jenkins J."/>
            <person name="Plott C."/>
            <person name="Lovell J."/>
            <person name="Lin Y.-M."/>
            <person name="Vaughn R."/>
            <person name="Liu B."/>
            <person name="Li W."/>
            <person name="Simpson S."/>
            <person name="Scheffler B."/>
            <person name="Saski C."/>
            <person name="Grover C."/>
            <person name="Hu G."/>
            <person name="Conover J."/>
            <person name="Carlson J."/>
            <person name="Shu S."/>
            <person name="Boston L."/>
            <person name="Williams M."/>
            <person name="Peterson D."/>
            <person name="Mcgee K."/>
            <person name="Jones D."/>
            <person name="Wendel J."/>
            <person name="Stelly D."/>
            <person name="Grimwood J."/>
            <person name="Schmutz J."/>
        </authorList>
    </citation>
    <scope>NUCLEOTIDE SEQUENCE [LARGE SCALE GENOMIC DNA]</scope>
    <source>
        <strain evidence="1">7179.01</strain>
    </source>
</reference>
<evidence type="ECO:0000313" key="1">
    <source>
        <dbReference type="EMBL" id="TYH60944.1"/>
    </source>
</evidence>
<dbReference type="PANTHER" id="PTHR33265:SF26">
    <property type="entry name" value="OS06G0554600 PROTEIN"/>
    <property type="match status" value="1"/>
</dbReference>
<dbReference type="AlphaFoldDB" id="A0A5D2K1Y7"/>
<dbReference type="Proteomes" id="UP000322667">
    <property type="component" value="Chromosome D07"/>
</dbReference>